<dbReference type="PRINTS" id="PR00149">
    <property type="entry name" value="FUMRATELYASE"/>
</dbReference>
<dbReference type="PRINTS" id="PR00145">
    <property type="entry name" value="ARGSUCLYASE"/>
</dbReference>
<dbReference type="RefSeq" id="WP_342848992.1">
    <property type="nucleotide sequence ID" value="NZ_JBBMQO010000008.1"/>
</dbReference>
<name>A0ABU9TAF5_9HYPH</name>
<dbReference type="EMBL" id="JBBMQO010000008">
    <property type="protein sequence ID" value="MEM5502743.1"/>
    <property type="molecule type" value="Genomic_DNA"/>
</dbReference>
<dbReference type="InterPro" id="IPR008948">
    <property type="entry name" value="L-Aspartase-like"/>
</dbReference>
<dbReference type="GO" id="GO:0016829">
    <property type="term" value="F:lyase activity"/>
    <property type="evidence" value="ECO:0007669"/>
    <property type="project" value="UniProtKB-KW"/>
</dbReference>
<accession>A0ABU9TAF5</accession>
<dbReference type="InterPro" id="IPR022761">
    <property type="entry name" value="Fumarate_lyase_N"/>
</dbReference>
<dbReference type="SUPFAM" id="SSF48557">
    <property type="entry name" value="L-aspartase-like"/>
    <property type="match status" value="1"/>
</dbReference>
<dbReference type="PANTHER" id="PTHR43172">
    <property type="entry name" value="ADENYLOSUCCINATE LYASE"/>
    <property type="match status" value="1"/>
</dbReference>
<keyword evidence="4" id="KW-1185">Reference proteome</keyword>
<protein>
    <submittedName>
        <fullName evidence="3">Lyase family protein</fullName>
    </submittedName>
</protein>
<gene>
    <name evidence="3" type="ORF">WNY59_14205</name>
</gene>
<dbReference type="Gene3D" id="1.20.200.10">
    <property type="entry name" value="Fumarase/aspartase (Central domain)"/>
    <property type="match status" value="1"/>
</dbReference>
<dbReference type="Proteomes" id="UP001477870">
    <property type="component" value="Unassembled WGS sequence"/>
</dbReference>
<evidence type="ECO:0000313" key="3">
    <source>
        <dbReference type="EMBL" id="MEM5502743.1"/>
    </source>
</evidence>
<dbReference type="InterPro" id="IPR000362">
    <property type="entry name" value="Fumarate_lyase_fam"/>
</dbReference>
<feature type="domain" description="Fumarate lyase N-terminal" evidence="2">
    <location>
        <begin position="22"/>
        <end position="289"/>
    </location>
</feature>
<keyword evidence="3" id="KW-0456">Lyase</keyword>
<evidence type="ECO:0000313" key="4">
    <source>
        <dbReference type="Proteomes" id="UP001477870"/>
    </source>
</evidence>
<organism evidence="3 4">
    <name type="scientific">Ahrensia kielensis</name>
    <dbReference type="NCBI Taxonomy" id="76980"/>
    <lineage>
        <taxon>Bacteria</taxon>
        <taxon>Pseudomonadati</taxon>
        <taxon>Pseudomonadota</taxon>
        <taxon>Alphaproteobacteria</taxon>
        <taxon>Hyphomicrobiales</taxon>
        <taxon>Ahrensiaceae</taxon>
        <taxon>Ahrensia</taxon>
    </lineage>
</organism>
<evidence type="ECO:0000256" key="1">
    <source>
        <dbReference type="ARBA" id="ARBA00034772"/>
    </source>
</evidence>
<dbReference type="PANTHER" id="PTHR43172:SF2">
    <property type="entry name" value="ADENYLOSUCCINATE LYASE C-TERMINAL DOMAIN-CONTAINING PROTEIN"/>
    <property type="match status" value="1"/>
</dbReference>
<comment type="caution">
    <text evidence="3">The sequence shown here is derived from an EMBL/GenBank/DDBJ whole genome shotgun (WGS) entry which is preliminary data.</text>
</comment>
<comment type="similarity">
    <text evidence="1">Belongs to the class-II fumarase/aspartase family.</text>
</comment>
<evidence type="ECO:0000259" key="2">
    <source>
        <dbReference type="Pfam" id="PF00206"/>
    </source>
</evidence>
<sequence>MSYTFGPSAMLNAFNDDAEIEGLFTAKADIRAMLDFEYALICAQAQMGIVAQEHADIIKGAIEKFEIDENALAADFKNDGVAPPSLVRQLRANLEENVRPSFHLGVTSQDLIDSSVMMRLRQSVAIVDERLATLDQALDALVARSADGQILQARTRMQNALPISVAEKVGNWKSQIANLKRTKPDYFPVQLGGPEGAARKLGEPYDTLCTSVANALNLDAPSHHWQTDRQPLVAIAVWFSVAASAMGKIAQDILMMVQTDIAEMTLASGGSSSAMAHKKNPVLAEIIVAQARYCHAQMAGLHTASIHENERSGVAWSLEWMLLPAVIITASKSVLNLNELIGGAQFRTP</sequence>
<proteinExistence type="inferred from homology"/>
<reference evidence="3 4" key="1">
    <citation type="submission" date="2024-03" db="EMBL/GenBank/DDBJ databases">
        <title>Community enrichment and isolation of bacterial strains for fucoidan degradation.</title>
        <authorList>
            <person name="Sichert A."/>
        </authorList>
    </citation>
    <scope>NUCLEOTIDE SEQUENCE [LARGE SCALE GENOMIC DNA]</scope>
    <source>
        <strain evidence="3 4">AS62</strain>
    </source>
</reference>
<dbReference type="Pfam" id="PF00206">
    <property type="entry name" value="Lyase_1"/>
    <property type="match status" value="1"/>
</dbReference>